<organism evidence="2 3">
    <name type="scientific">Acrocarpospora macrocephala</name>
    <dbReference type="NCBI Taxonomy" id="150177"/>
    <lineage>
        <taxon>Bacteria</taxon>
        <taxon>Bacillati</taxon>
        <taxon>Actinomycetota</taxon>
        <taxon>Actinomycetes</taxon>
        <taxon>Streptosporangiales</taxon>
        <taxon>Streptosporangiaceae</taxon>
        <taxon>Acrocarpospora</taxon>
    </lineage>
</organism>
<proteinExistence type="predicted"/>
<evidence type="ECO:0000313" key="3">
    <source>
        <dbReference type="Proteomes" id="UP000331127"/>
    </source>
</evidence>
<dbReference type="EMBL" id="BLAE01000052">
    <property type="protein sequence ID" value="GES13944.1"/>
    <property type="molecule type" value="Genomic_DNA"/>
</dbReference>
<protein>
    <submittedName>
        <fullName evidence="2">Uncharacterized protein</fullName>
    </submittedName>
</protein>
<dbReference type="Proteomes" id="UP000331127">
    <property type="component" value="Unassembled WGS sequence"/>
</dbReference>
<comment type="caution">
    <text evidence="2">The sequence shown here is derived from an EMBL/GenBank/DDBJ whole genome shotgun (WGS) entry which is preliminary data.</text>
</comment>
<gene>
    <name evidence="2" type="ORF">Amac_075410</name>
</gene>
<feature type="region of interest" description="Disordered" evidence="1">
    <location>
        <begin position="63"/>
        <end position="94"/>
    </location>
</feature>
<feature type="compositionally biased region" description="Basic and acidic residues" evidence="1">
    <location>
        <begin position="85"/>
        <end position="94"/>
    </location>
</feature>
<sequence>MIFPTTSPGGLAAFAALDSADNIVVDDAAARADPVTAEAKKPRRETVTCNSFILEGSFTHVAPAGGDRVGEGESGLHANSHTTRRHEAEPVIAA</sequence>
<evidence type="ECO:0000313" key="2">
    <source>
        <dbReference type="EMBL" id="GES13944.1"/>
    </source>
</evidence>
<reference evidence="2 3" key="1">
    <citation type="submission" date="2019-10" db="EMBL/GenBank/DDBJ databases">
        <title>Whole genome shotgun sequence of Acrocarpospora macrocephala NBRC 16266.</title>
        <authorList>
            <person name="Ichikawa N."/>
            <person name="Kimura A."/>
            <person name="Kitahashi Y."/>
            <person name="Komaki H."/>
            <person name="Oguchi A."/>
        </authorList>
    </citation>
    <scope>NUCLEOTIDE SEQUENCE [LARGE SCALE GENOMIC DNA]</scope>
    <source>
        <strain evidence="2 3">NBRC 16266</strain>
    </source>
</reference>
<accession>A0A5M3WYC1</accession>
<dbReference type="AlphaFoldDB" id="A0A5M3WYC1"/>
<name>A0A5M3WYC1_9ACTN</name>
<keyword evidence="3" id="KW-1185">Reference proteome</keyword>
<evidence type="ECO:0000256" key="1">
    <source>
        <dbReference type="SAM" id="MobiDB-lite"/>
    </source>
</evidence>